<accession>A0A2S4S0U3</accession>
<evidence type="ECO:0000313" key="2">
    <source>
        <dbReference type="EMBL" id="POU67065.1"/>
    </source>
</evidence>
<feature type="region of interest" description="Disordered" evidence="1">
    <location>
        <begin position="1"/>
        <end position="35"/>
    </location>
</feature>
<evidence type="ECO:0000313" key="3">
    <source>
        <dbReference type="Proteomes" id="UP000237003"/>
    </source>
</evidence>
<protein>
    <submittedName>
        <fullName evidence="2">Uncharacterized protein</fullName>
    </submittedName>
</protein>
<organism evidence="2 3">
    <name type="scientific">Citrobacter amalonaticus</name>
    <dbReference type="NCBI Taxonomy" id="35703"/>
    <lineage>
        <taxon>Bacteria</taxon>
        <taxon>Pseudomonadati</taxon>
        <taxon>Pseudomonadota</taxon>
        <taxon>Gammaproteobacteria</taxon>
        <taxon>Enterobacterales</taxon>
        <taxon>Enterobacteriaceae</taxon>
        <taxon>Citrobacter</taxon>
    </lineage>
</organism>
<dbReference type="EMBL" id="PQLX01000002">
    <property type="protein sequence ID" value="POU67065.1"/>
    <property type="molecule type" value="Genomic_DNA"/>
</dbReference>
<sequence length="35" mass="3873">MFPEYFALQAGGKPVSPRELTSVSDRGEQVQPTHL</sequence>
<comment type="caution">
    <text evidence="2">The sequence shown here is derived from an EMBL/GenBank/DDBJ whole genome shotgun (WGS) entry which is preliminary data.</text>
</comment>
<reference evidence="2 3" key="1">
    <citation type="submission" date="2018-01" db="EMBL/GenBank/DDBJ databases">
        <title>Complete genome sequences of 14 Citrobacter spp. isolated from plant in Canada.</title>
        <authorList>
            <person name="Bhandare S.G."/>
            <person name="Colavecchio A."/>
            <person name="Jeukens J."/>
            <person name="Emond-Rheault J.-G."/>
            <person name="Freschi L."/>
            <person name="Hamel J."/>
            <person name="Kukavica-Ibrulj I."/>
            <person name="Levesque R."/>
            <person name="Goodridge L."/>
        </authorList>
    </citation>
    <scope>NUCLEOTIDE SEQUENCE [LARGE SCALE GENOMIC DNA]</scope>
    <source>
        <strain evidence="2 3">S1285</strain>
    </source>
</reference>
<dbReference type="Proteomes" id="UP000237003">
    <property type="component" value="Unassembled WGS sequence"/>
</dbReference>
<gene>
    <name evidence="2" type="ORF">C3430_07005</name>
</gene>
<name>A0A2S4S0U3_CITAM</name>
<dbReference type="AlphaFoldDB" id="A0A2S4S0U3"/>
<evidence type="ECO:0000256" key="1">
    <source>
        <dbReference type="SAM" id="MobiDB-lite"/>
    </source>
</evidence>
<proteinExistence type="predicted"/>
<feature type="compositionally biased region" description="Polar residues" evidence="1">
    <location>
        <begin position="19"/>
        <end position="35"/>
    </location>
</feature>